<dbReference type="OrthoDB" id="9806994at2"/>
<protein>
    <recommendedName>
        <fullName evidence="3">Helix-turn-helix domain-containing protein</fullName>
    </recommendedName>
</protein>
<reference evidence="1 2" key="1">
    <citation type="submission" date="2019-12" db="EMBL/GenBank/DDBJ databases">
        <title>Genomic-based taxomic classification of the family Erythrobacteraceae.</title>
        <authorList>
            <person name="Xu L."/>
        </authorList>
    </citation>
    <scope>NUCLEOTIDE SEQUENCE [LARGE SCALE GENOMIC DNA]</scope>
    <source>
        <strain evidence="1 2">KCTC 52763</strain>
    </source>
</reference>
<dbReference type="Proteomes" id="UP000442714">
    <property type="component" value="Unassembled WGS sequence"/>
</dbReference>
<proteinExistence type="predicted"/>
<evidence type="ECO:0000313" key="2">
    <source>
        <dbReference type="Proteomes" id="UP000442714"/>
    </source>
</evidence>
<evidence type="ECO:0008006" key="3">
    <source>
        <dbReference type="Google" id="ProtNLM"/>
    </source>
</evidence>
<sequence>MKTKRMGLQEPAQKLGYYLSMENTREPIGNATRWLTEAETAARLGMSRKWLQKNRLTGEGIRFAKFGHAVRYSLADIERYEAVQLRLSTSDIGIIQ</sequence>
<name>A0A844ZUN2_9SPHN</name>
<comment type="caution">
    <text evidence="1">The sequence shown here is derived from an EMBL/GenBank/DDBJ whole genome shotgun (WGS) entry which is preliminary data.</text>
</comment>
<dbReference type="AlphaFoldDB" id="A0A844ZUN2"/>
<dbReference type="EMBL" id="WTYX01000001">
    <property type="protein sequence ID" value="MXO89249.1"/>
    <property type="molecule type" value="Genomic_DNA"/>
</dbReference>
<organism evidence="1 2">
    <name type="scientific">Pontixanthobacter aquaemixtae</name>
    <dbReference type="NCBI Taxonomy" id="1958940"/>
    <lineage>
        <taxon>Bacteria</taxon>
        <taxon>Pseudomonadati</taxon>
        <taxon>Pseudomonadota</taxon>
        <taxon>Alphaproteobacteria</taxon>
        <taxon>Sphingomonadales</taxon>
        <taxon>Erythrobacteraceae</taxon>
        <taxon>Pontixanthobacter</taxon>
    </lineage>
</organism>
<accession>A0A844ZUN2</accession>
<gene>
    <name evidence="1" type="ORF">GRI41_00240</name>
</gene>
<keyword evidence="2" id="KW-1185">Reference proteome</keyword>
<evidence type="ECO:0000313" key="1">
    <source>
        <dbReference type="EMBL" id="MXO89249.1"/>
    </source>
</evidence>
<dbReference type="RefSeq" id="WP_160602669.1">
    <property type="nucleotide sequence ID" value="NZ_WTYX01000001.1"/>
</dbReference>